<accession>A0AAQ3M2D1</accession>
<keyword evidence="2" id="KW-0539">Nucleus</keyword>
<dbReference type="Proteomes" id="UP001303373">
    <property type="component" value="Chromosome 4"/>
</dbReference>
<keyword evidence="7" id="KW-1185">Reference proteome</keyword>
<dbReference type="InterPro" id="IPR025742">
    <property type="entry name" value="CSTF2_hinge"/>
</dbReference>
<evidence type="ECO:0000256" key="3">
    <source>
        <dbReference type="PROSITE-ProRule" id="PRU00176"/>
    </source>
</evidence>
<name>A0AAQ3M2D1_9PEZI</name>
<dbReference type="PANTHER" id="PTHR45735:SF2">
    <property type="entry name" value="CLEAVAGE STIMULATION FACTOR SUBUNIT 2"/>
    <property type="match status" value="1"/>
</dbReference>
<dbReference type="InterPro" id="IPR038192">
    <property type="entry name" value="CSTF_C_sf"/>
</dbReference>
<evidence type="ECO:0000256" key="2">
    <source>
        <dbReference type="ARBA" id="ARBA00023242"/>
    </source>
</evidence>
<keyword evidence="3" id="KW-0694">RNA-binding</keyword>
<dbReference type="Gene3D" id="1.10.20.70">
    <property type="entry name" value="Transcription termination and cleavage factor, C-terminal domain"/>
    <property type="match status" value="1"/>
</dbReference>
<feature type="region of interest" description="Disordered" evidence="4">
    <location>
        <begin position="209"/>
        <end position="283"/>
    </location>
</feature>
<feature type="compositionally biased region" description="Pro residues" evidence="4">
    <location>
        <begin position="269"/>
        <end position="279"/>
    </location>
</feature>
<sequence>MAQAREKGGRVVFIGNIPYGVSEEQICDIFGRVGQVVNFRLVYDKETGKPKGFGFLEYTDVDAAASAVRNLNDHEIGGRQLRVDYSNDNGGGAGNRPDQNDGNRAPPPAHFNMGGQANGAEQRVLPPLPAGTDVPPGLTAPDAISQTIQSIPAPQLLDILSQMKKLVTENPQQANALLTSAPQLSYAIFQALLLLGLVDTTVLGSLIQQTSQAPPPVQPPQPPYARPSMPPQPPYGQPGPTAYGVSPPQQYQQPPQSYATPPVQQSSFQPPPQATPLPTDPQQKALIQQVLAMPMEQIYALEEGPRNQLLTLRAQYGAPTR</sequence>
<feature type="region of interest" description="Disordered" evidence="4">
    <location>
        <begin position="79"/>
        <end position="111"/>
    </location>
</feature>
<dbReference type="InterPro" id="IPR026896">
    <property type="entry name" value="CSTF_C"/>
</dbReference>
<gene>
    <name evidence="6" type="ORF">R9X50_00317500</name>
</gene>
<feature type="domain" description="RRM" evidence="5">
    <location>
        <begin position="10"/>
        <end position="88"/>
    </location>
</feature>
<feature type="compositionally biased region" description="Low complexity" evidence="4">
    <location>
        <begin position="246"/>
        <end position="268"/>
    </location>
</feature>
<evidence type="ECO:0000256" key="4">
    <source>
        <dbReference type="SAM" id="MobiDB-lite"/>
    </source>
</evidence>
<dbReference type="PROSITE" id="PS50102">
    <property type="entry name" value="RRM"/>
    <property type="match status" value="1"/>
</dbReference>
<dbReference type="GO" id="GO:0005847">
    <property type="term" value="C:mRNA cleavage and polyadenylation specificity factor complex"/>
    <property type="evidence" value="ECO:0007669"/>
    <property type="project" value="TreeGrafter"/>
</dbReference>
<dbReference type="Pfam" id="PF00076">
    <property type="entry name" value="RRM_1"/>
    <property type="match status" value="1"/>
</dbReference>
<dbReference type="GO" id="GO:0031124">
    <property type="term" value="P:mRNA 3'-end processing"/>
    <property type="evidence" value="ECO:0007669"/>
    <property type="project" value="InterPro"/>
</dbReference>
<evidence type="ECO:0000313" key="7">
    <source>
        <dbReference type="Proteomes" id="UP001303373"/>
    </source>
</evidence>
<dbReference type="EMBL" id="CP138583">
    <property type="protein sequence ID" value="WPH00349.1"/>
    <property type="molecule type" value="Genomic_DNA"/>
</dbReference>
<dbReference type="Pfam" id="PF14304">
    <property type="entry name" value="CSTF_C"/>
    <property type="match status" value="1"/>
</dbReference>
<dbReference type="Pfam" id="PF14327">
    <property type="entry name" value="CSTF2_hinge"/>
    <property type="match status" value="1"/>
</dbReference>
<dbReference type="Gene3D" id="1.25.40.630">
    <property type="match status" value="1"/>
</dbReference>
<protein>
    <recommendedName>
        <fullName evidence="5">RRM domain-containing protein</fullName>
    </recommendedName>
</protein>
<dbReference type="Gene3D" id="3.30.70.330">
    <property type="match status" value="1"/>
</dbReference>
<proteinExistence type="predicted"/>
<feature type="compositionally biased region" description="Pro residues" evidence="4">
    <location>
        <begin position="213"/>
        <end position="237"/>
    </location>
</feature>
<evidence type="ECO:0000259" key="5">
    <source>
        <dbReference type="PROSITE" id="PS50102"/>
    </source>
</evidence>
<evidence type="ECO:0000313" key="6">
    <source>
        <dbReference type="EMBL" id="WPH00349.1"/>
    </source>
</evidence>
<reference evidence="6 7" key="1">
    <citation type="submission" date="2023-11" db="EMBL/GenBank/DDBJ databases">
        <title>An acidophilic fungus is an integral part of prey digestion in a carnivorous sundew plant.</title>
        <authorList>
            <person name="Tsai I.J."/>
        </authorList>
    </citation>
    <scope>NUCLEOTIDE SEQUENCE [LARGE SCALE GENOMIC DNA]</scope>
    <source>
        <strain evidence="6">169a</strain>
    </source>
</reference>
<dbReference type="CDD" id="cd12398">
    <property type="entry name" value="RRM_CSTF2_RNA15_like"/>
    <property type="match status" value="1"/>
</dbReference>
<dbReference type="InterPro" id="IPR012677">
    <property type="entry name" value="Nucleotide-bd_a/b_plait_sf"/>
</dbReference>
<dbReference type="InterPro" id="IPR000504">
    <property type="entry name" value="RRM_dom"/>
</dbReference>
<dbReference type="SUPFAM" id="SSF54928">
    <property type="entry name" value="RNA-binding domain, RBD"/>
    <property type="match status" value="1"/>
</dbReference>
<organism evidence="6 7">
    <name type="scientific">Acrodontium crateriforme</name>
    <dbReference type="NCBI Taxonomy" id="150365"/>
    <lineage>
        <taxon>Eukaryota</taxon>
        <taxon>Fungi</taxon>
        <taxon>Dikarya</taxon>
        <taxon>Ascomycota</taxon>
        <taxon>Pezizomycotina</taxon>
        <taxon>Dothideomycetes</taxon>
        <taxon>Dothideomycetidae</taxon>
        <taxon>Mycosphaerellales</taxon>
        <taxon>Teratosphaeriaceae</taxon>
        <taxon>Acrodontium</taxon>
    </lineage>
</organism>
<dbReference type="InterPro" id="IPR035979">
    <property type="entry name" value="RBD_domain_sf"/>
</dbReference>
<dbReference type="GO" id="GO:0003729">
    <property type="term" value="F:mRNA binding"/>
    <property type="evidence" value="ECO:0007669"/>
    <property type="project" value="TreeGrafter"/>
</dbReference>
<comment type="subcellular location">
    <subcellularLocation>
        <location evidence="1">Nucleus</location>
    </subcellularLocation>
</comment>
<dbReference type="PANTHER" id="PTHR45735">
    <property type="entry name" value="CLEAVAGE STIMULATION FACTOR SUBUNIT 2"/>
    <property type="match status" value="1"/>
</dbReference>
<evidence type="ECO:0000256" key="1">
    <source>
        <dbReference type="ARBA" id="ARBA00004123"/>
    </source>
</evidence>
<dbReference type="SMART" id="SM00360">
    <property type="entry name" value="RRM"/>
    <property type="match status" value="1"/>
</dbReference>
<dbReference type="AlphaFoldDB" id="A0AAQ3M2D1"/>